<dbReference type="InterPro" id="IPR000835">
    <property type="entry name" value="HTH_MarR-typ"/>
</dbReference>
<evidence type="ECO:0000256" key="3">
    <source>
        <dbReference type="ARBA" id="ARBA00023163"/>
    </source>
</evidence>
<dbReference type="GO" id="GO:0003700">
    <property type="term" value="F:DNA-binding transcription factor activity"/>
    <property type="evidence" value="ECO:0007669"/>
    <property type="project" value="InterPro"/>
</dbReference>
<dbReference type="SUPFAM" id="SSF46785">
    <property type="entry name" value="Winged helix' DNA-binding domain"/>
    <property type="match status" value="1"/>
</dbReference>
<dbReference type="InterPro" id="IPR036388">
    <property type="entry name" value="WH-like_DNA-bd_sf"/>
</dbReference>
<dbReference type="Pfam" id="PF01047">
    <property type="entry name" value="MarR"/>
    <property type="match status" value="1"/>
</dbReference>
<comment type="caution">
    <text evidence="6">The sequence shown here is derived from an EMBL/GenBank/DDBJ whole genome shotgun (WGS) entry which is preliminary data.</text>
</comment>
<evidence type="ECO:0000259" key="5">
    <source>
        <dbReference type="PROSITE" id="PS50995"/>
    </source>
</evidence>
<proteinExistence type="predicted"/>
<protein>
    <submittedName>
        <fullName evidence="6">MarR family transcriptional regulator</fullName>
    </submittedName>
</protein>
<keyword evidence="1" id="KW-0805">Transcription regulation</keyword>
<evidence type="ECO:0000313" key="6">
    <source>
        <dbReference type="EMBL" id="TQF16950.1"/>
    </source>
</evidence>
<dbReference type="PANTHER" id="PTHR42756">
    <property type="entry name" value="TRANSCRIPTIONAL REGULATOR, MARR"/>
    <property type="match status" value="1"/>
</dbReference>
<evidence type="ECO:0000256" key="4">
    <source>
        <dbReference type="SAM" id="MobiDB-lite"/>
    </source>
</evidence>
<dbReference type="OrthoDB" id="5521015at2"/>
<keyword evidence="2" id="KW-0238">DNA-binding</keyword>
<keyword evidence="7" id="KW-1185">Reference proteome</keyword>
<dbReference type="PANTHER" id="PTHR42756:SF1">
    <property type="entry name" value="TRANSCRIPTIONAL REPRESSOR OF EMRAB OPERON"/>
    <property type="match status" value="1"/>
</dbReference>
<evidence type="ECO:0000256" key="2">
    <source>
        <dbReference type="ARBA" id="ARBA00023125"/>
    </source>
</evidence>
<dbReference type="GO" id="GO:0003677">
    <property type="term" value="F:DNA binding"/>
    <property type="evidence" value="ECO:0007669"/>
    <property type="project" value="UniProtKB-KW"/>
</dbReference>
<reference evidence="6 7" key="1">
    <citation type="submission" date="2019-06" db="EMBL/GenBank/DDBJ databases">
        <authorList>
            <person name="Livingstone P."/>
            <person name="Whitworth D."/>
        </authorList>
    </citation>
    <scope>NUCLEOTIDE SEQUENCE [LARGE SCALE GENOMIC DNA]</scope>
    <source>
        <strain evidence="6 7">AM401</strain>
    </source>
</reference>
<organism evidence="6 7">
    <name type="scientific">Myxococcus llanfairpwllgwyngyllgogerychwyrndrobwllllantysiliogogogochensis</name>
    <dbReference type="NCBI Taxonomy" id="2590453"/>
    <lineage>
        <taxon>Bacteria</taxon>
        <taxon>Pseudomonadati</taxon>
        <taxon>Myxococcota</taxon>
        <taxon>Myxococcia</taxon>
        <taxon>Myxococcales</taxon>
        <taxon>Cystobacterineae</taxon>
        <taxon>Myxococcaceae</taxon>
        <taxon>Myxococcus</taxon>
    </lineage>
</organism>
<evidence type="ECO:0000256" key="1">
    <source>
        <dbReference type="ARBA" id="ARBA00023015"/>
    </source>
</evidence>
<dbReference type="Gene3D" id="1.10.10.10">
    <property type="entry name" value="Winged helix-like DNA-binding domain superfamily/Winged helix DNA-binding domain"/>
    <property type="match status" value="1"/>
</dbReference>
<dbReference type="InterPro" id="IPR036390">
    <property type="entry name" value="WH_DNA-bd_sf"/>
</dbReference>
<evidence type="ECO:0000313" key="7">
    <source>
        <dbReference type="Proteomes" id="UP000315369"/>
    </source>
</evidence>
<dbReference type="PRINTS" id="PR00598">
    <property type="entry name" value="HTHMARR"/>
</dbReference>
<sequence length="151" mass="16986">MQHERKARAWNPESTSAYWINRASRLLMRLHESRLRPLGLGMSQLPVLTALEDGGTLSQKTLAERARVEQPTMAEMLARMERDGVVLREPNPEDKRASLTSLTPQARARLPEAKAALMLGEDEATAGFTQKEKALLRELLQRVVQNLETEG</sequence>
<gene>
    <name evidence="6" type="ORF">FJV41_05905</name>
</gene>
<dbReference type="PROSITE" id="PS50995">
    <property type="entry name" value="HTH_MARR_2"/>
    <property type="match status" value="1"/>
</dbReference>
<dbReference type="RefSeq" id="WP_141641424.1">
    <property type="nucleotide sequence ID" value="NZ_VIFM01000015.1"/>
</dbReference>
<dbReference type="SMART" id="SM00347">
    <property type="entry name" value="HTH_MARR"/>
    <property type="match status" value="1"/>
</dbReference>
<dbReference type="Proteomes" id="UP000315369">
    <property type="component" value="Unassembled WGS sequence"/>
</dbReference>
<keyword evidence="3" id="KW-0804">Transcription</keyword>
<accession>A0A540X6Y3</accession>
<name>A0A540X6Y3_9BACT</name>
<feature type="compositionally biased region" description="Basic and acidic residues" evidence="4">
    <location>
        <begin position="81"/>
        <end position="97"/>
    </location>
</feature>
<dbReference type="EMBL" id="VIFM01000015">
    <property type="protein sequence ID" value="TQF16950.1"/>
    <property type="molecule type" value="Genomic_DNA"/>
</dbReference>
<dbReference type="AlphaFoldDB" id="A0A540X6Y3"/>
<feature type="domain" description="HTH marR-type" evidence="5">
    <location>
        <begin position="13"/>
        <end position="145"/>
    </location>
</feature>
<feature type="region of interest" description="Disordered" evidence="4">
    <location>
        <begin position="81"/>
        <end position="102"/>
    </location>
</feature>